<dbReference type="Proteomes" id="UP001153269">
    <property type="component" value="Unassembled WGS sequence"/>
</dbReference>
<dbReference type="EMBL" id="CADEAL010004299">
    <property type="protein sequence ID" value="CAB1456460.1"/>
    <property type="molecule type" value="Genomic_DNA"/>
</dbReference>
<dbReference type="AlphaFoldDB" id="A0A9N7VYA4"/>
<keyword evidence="2" id="KW-1185">Reference proteome</keyword>
<evidence type="ECO:0000313" key="1">
    <source>
        <dbReference type="EMBL" id="CAB1456460.1"/>
    </source>
</evidence>
<proteinExistence type="predicted"/>
<accession>A0A9N7VYA4</accession>
<sequence length="124" mass="13473">MCRQRKGGWSIVMVVCEAGGSGGWLCGYGGDTPGSAGSWFFEEPLKVDVAAAKLYWTVALRIRPSSDPHPTLIRPSSDPHPTLIRPGLITTFSPPLPIALWCEGHHTPGLLVAFRAHCQRSRSH</sequence>
<protein>
    <submittedName>
        <fullName evidence="1">Uncharacterized protein</fullName>
    </submittedName>
</protein>
<reference evidence="1" key="1">
    <citation type="submission" date="2020-03" db="EMBL/GenBank/DDBJ databases">
        <authorList>
            <person name="Weist P."/>
        </authorList>
    </citation>
    <scope>NUCLEOTIDE SEQUENCE</scope>
</reference>
<organism evidence="1 2">
    <name type="scientific">Pleuronectes platessa</name>
    <name type="common">European plaice</name>
    <dbReference type="NCBI Taxonomy" id="8262"/>
    <lineage>
        <taxon>Eukaryota</taxon>
        <taxon>Metazoa</taxon>
        <taxon>Chordata</taxon>
        <taxon>Craniata</taxon>
        <taxon>Vertebrata</taxon>
        <taxon>Euteleostomi</taxon>
        <taxon>Actinopterygii</taxon>
        <taxon>Neopterygii</taxon>
        <taxon>Teleostei</taxon>
        <taxon>Neoteleostei</taxon>
        <taxon>Acanthomorphata</taxon>
        <taxon>Carangaria</taxon>
        <taxon>Pleuronectiformes</taxon>
        <taxon>Pleuronectoidei</taxon>
        <taxon>Pleuronectidae</taxon>
        <taxon>Pleuronectes</taxon>
    </lineage>
</organism>
<name>A0A9N7VYA4_PLEPL</name>
<comment type="caution">
    <text evidence="1">The sequence shown here is derived from an EMBL/GenBank/DDBJ whole genome shotgun (WGS) entry which is preliminary data.</text>
</comment>
<evidence type="ECO:0000313" key="2">
    <source>
        <dbReference type="Proteomes" id="UP001153269"/>
    </source>
</evidence>
<gene>
    <name evidence="1" type="ORF">PLEPLA_LOCUS44244</name>
</gene>